<gene>
    <name evidence="1" type="ORF">ACFSKO_04305</name>
</gene>
<reference evidence="2" key="1">
    <citation type="journal article" date="2019" name="Int. J. Syst. Evol. Microbiol.">
        <title>The Global Catalogue of Microorganisms (GCM) 10K type strain sequencing project: providing services to taxonomists for standard genome sequencing and annotation.</title>
        <authorList>
            <consortium name="The Broad Institute Genomics Platform"/>
            <consortium name="The Broad Institute Genome Sequencing Center for Infectious Disease"/>
            <person name="Wu L."/>
            <person name="Ma J."/>
        </authorList>
    </citation>
    <scope>NUCLEOTIDE SEQUENCE [LARGE SCALE GENOMIC DNA]</scope>
    <source>
        <strain evidence="2">CGMCC 4.7192</strain>
    </source>
</reference>
<dbReference type="InterPro" id="IPR025365">
    <property type="entry name" value="DUF4269"/>
</dbReference>
<protein>
    <submittedName>
        <fullName evidence="1">DUF4269 domain-containing protein</fullName>
    </submittedName>
</protein>
<dbReference type="Pfam" id="PF14091">
    <property type="entry name" value="DUF4269"/>
    <property type="match status" value="1"/>
</dbReference>
<dbReference type="Proteomes" id="UP001597294">
    <property type="component" value="Unassembled WGS sequence"/>
</dbReference>
<accession>A0ABW5BGW8</accession>
<proteinExistence type="predicted"/>
<organism evidence="1 2">
    <name type="scientific">Kiloniella antarctica</name>
    <dbReference type="NCBI Taxonomy" id="1550907"/>
    <lineage>
        <taxon>Bacteria</taxon>
        <taxon>Pseudomonadati</taxon>
        <taxon>Pseudomonadota</taxon>
        <taxon>Alphaproteobacteria</taxon>
        <taxon>Rhodospirillales</taxon>
        <taxon>Kiloniellaceae</taxon>
        <taxon>Kiloniella</taxon>
    </lineage>
</organism>
<comment type="caution">
    <text evidence="1">The sequence shown here is derived from an EMBL/GenBank/DDBJ whole genome shotgun (WGS) entry which is preliminary data.</text>
</comment>
<evidence type="ECO:0000313" key="2">
    <source>
        <dbReference type="Proteomes" id="UP001597294"/>
    </source>
</evidence>
<dbReference type="EMBL" id="JBHUII010000001">
    <property type="protein sequence ID" value="MFD2204814.1"/>
    <property type="molecule type" value="Genomic_DNA"/>
</dbReference>
<evidence type="ECO:0000313" key="1">
    <source>
        <dbReference type="EMBL" id="MFD2204814.1"/>
    </source>
</evidence>
<name>A0ABW5BGW8_9PROT</name>
<keyword evidence="2" id="KW-1185">Reference proteome</keyword>
<sequence>MNLVRPNYLEVIDDLDLNIVLKTINHTLIGTPPLMIDVANSDIDIACYAQSPKKLYGHFSKHYGSSKNYRAHFLDSSPCITLIISFEFSDWEIEFFIQNQPLHKQNGVRHFNIEKRLLAILGEPFKKAVIALKNQNIKTEPAFAHLLNIKGDPYVNLLKLENLSDQQLSMLYQSHLN</sequence>
<dbReference type="RefSeq" id="WP_380248765.1">
    <property type="nucleotide sequence ID" value="NZ_JBHUII010000001.1"/>
</dbReference>